<dbReference type="Pfam" id="PF01443">
    <property type="entry name" value="Viral_helicase1"/>
    <property type="match status" value="1"/>
</dbReference>
<dbReference type="InterPro" id="IPR027351">
    <property type="entry name" value="(+)RNA_virus_helicase_core_dom"/>
</dbReference>
<reference evidence="3 4" key="1">
    <citation type="submission" date="2017-02" db="EMBL/GenBank/DDBJ databases">
        <authorList>
            <person name="Peterson S.W."/>
        </authorList>
    </citation>
    <scope>NUCLEOTIDE SEQUENCE [LARGE SCALE GENOMIC DNA]</scope>
    <source>
        <strain evidence="3 4">B Mb 05.01</strain>
    </source>
</reference>
<feature type="region of interest" description="Disordered" evidence="1">
    <location>
        <begin position="330"/>
        <end position="352"/>
    </location>
</feature>
<dbReference type="AlphaFoldDB" id="A0A1R4I786"/>
<evidence type="ECO:0000313" key="4">
    <source>
        <dbReference type="Proteomes" id="UP000196320"/>
    </source>
</evidence>
<dbReference type="SUPFAM" id="SSF52540">
    <property type="entry name" value="P-loop containing nucleoside triphosphate hydrolases"/>
    <property type="match status" value="1"/>
</dbReference>
<dbReference type="GO" id="GO:0005524">
    <property type="term" value="F:ATP binding"/>
    <property type="evidence" value="ECO:0007669"/>
    <property type="project" value="InterPro"/>
</dbReference>
<sequence>MNALRRAWETEHGKGSVVGLAPSAVAAQVLAEDLGIPTENTAKWWHTHLTTGTTFQAGQLVIVDEASLAGTLSLDRISALAAEADAKVLLVGDYAQLQSVDAGGAFGLLVHDRDDTPELVDIHRFVNDWEKTASLNLRHGHTDVIDTYAAHDRIRGGEAEQMIDAAYTAWRTDMLAGRVSVLIADSNEHVTALNTRARADLILDGTLDARREIELHDGTAASIGDTVITRRNDRRLRTGRNWVRNGDRWTITSIRTDGSLNIRPAGKRWGGTIVLPADYATEHLDLGYAVTSHRAQGLTTDTAHVLVDTTTTRENLYVALTRGRETNTAYVATDRPDDSHAGPHPGDNPDATARSILYGVLQHVGAELSAHETITAEHEQWGSIAQLAAEYETIAQAAQHDRWAALLHASGLTDEQVDDVLVADTFGALSAELRRAEANHHNVDLLLPRLVNARGLGDADDIAAVLHERLARATVHPAGQGRARKTPRLIAGLIPEASGTMTPDMQQSLFERHELIEERAAAQLQAAVTTDEPWTAALGSEPTEPRAAARWRQHARTVAAYRDRYGITTLTVLGPAPDGTAQKIDAARARAALDQARNLAERQMHEPARHTGQTRVGPVL</sequence>
<keyword evidence="4" id="KW-1185">Reference proteome</keyword>
<proteinExistence type="predicted"/>
<dbReference type="EMBL" id="FUKO01000002">
    <property type="protein sequence ID" value="SJN15702.1"/>
    <property type="molecule type" value="Genomic_DNA"/>
</dbReference>
<protein>
    <submittedName>
        <fullName evidence="3">Transfer protein homolog TraA</fullName>
    </submittedName>
</protein>
<dbReference type="Gene3D" id="2.30.30.940">
    <property type="match status" value="1"/>
</dbReference>
<evidence type="ECO:0000313" key="3">
    <source>
        <dbReference type="EMBL" id="SJN15702.1"/>
    </source>
</evidence>
<dbReference type="Proteomes" id="UP000196320">
    <property type="component" value="Unassembled WGS sequence"/>
</dbReference>
<name>A0A1R4I786_9MICO</name>
<dbReference type="Gene3D" id="3.40.50.300">
    <property type="entry name" value="P-loop containing nucleotide triphosphate hydrolases"/>
    <property type="match status" value="2"/>
</dbReference>
<evidence type="ECO:0000259" key="2">
    <source>
        <dbReference type="Pfam" id="PF01443"/>
    </source>
</evidence>
<dbReference type="OrthoDB" id="4524286at2"/>
<accession>A0A1R4I786</accession>
<dbReference type="CDD" id="cd18809">
    <property type="entry name" value="SF1_C_RecD"/>
    <property type="match status" value="1"/>
</dbReference>
<gene>
    <name evidence="3" type="ORF">FM104_00495</name>
</gene>
<evidence type="ECO:0000256" key="1">
    <source>
        <dbReference type="SAM" id="MobiDB-lite"/>
    </source>
</evidence>
<dbReference type="Pfam" id="PF13604">
    <property type="entry name" value="AAA_30"/>
    <property type="match status" value="1"/>
</dbReference>
<dbReference type="InterPro" id="IPR027417">
    <property type="entry name" value="P-loop_NTPase"/>
</dbReference>
<organism evidence="3 4">
    <name type="scientific">Microbacterium esteraromaticum</name>
    <dbReference type="NCBI Taxonomy" id="57043"/>
    <lineage>
        <taxon>Bacteria</taxon>
        <taxon>Bacillati</taxon>
        <taxon>Actinomycetota</taxon>
        <taxon>Actinomycetes</taxon>
        <taxon>Micrococcales</taxon>
        <taxon>Microbacteriaceae</taxon>
        <taxon>Microbacterium</taxon>
    </lineage>
</organism>
<feature type="domain" description="(+)RNA virus helicase C-terminal" evidence="2">
    <location>
        <begin position="280"/>
        <end position="325"/>
    </location>
</feature>